<evidence type="ECO:0000256" key="13">
    <source>
        <dbReference type="PIRSR" id="PIRSR611150-2"/>
    </source>
</evidence>
<dbReference type="InterPro" id="IPR000675">
    <property type="entry name" value="Cutinase/axe"/>
</dbReference>
<dbReference type="PRINTS" id="PR00129">
    <property type="entry name" value="CUTINASE"/>
</dbReference>
<dbReference type="Pfam" id="PF01083">
    <property type="entry name" value="Cutinase"/>
    <property type="match status" value="1"/>
</dbReference>
<dbReference type="SMART" id="SM01110">
    <property type="entry name" value="Cutinase"/>
    <property type="match status" value="1"/>
</dbReference>
<evidence type="ECO:0000256" key="8">
    <source>
        <dbReference type="ARBA" id="ARBA00023157"/>
    </source>
</evidence>
<comment type="function">
    <text evidence="10">Catalyzes the hydrolysis of complex carboxylic polyesters found in the cell wall of plants. Degrades cutin, a macromolecule that forms the structure of the plant cuticle. Allows pathogenic fungi to penetrate through the cuticular barrier into the host plant during the initial stage of fungal infection.</text>
</comment>
<dbReference type="InterPro" id="IPR043579">
    <property type="entry name" value="CUTINASE_2"/>
</dbReference>
<feature type="disulfide bond" evidence="13">
    <location>
        <begin position="37"/>
        <end position="114"/>
    </location>
</feature>
<evidence type="ECO:0000313" key="15">
    <source>
        <dbReference type="EMBL" id="KAF2421043.1"/>
    </source>
</evidence>
<evidence type="ECO:0000256" key="9">
    <source>
        <dbReference type="ARBA" id="ARBA00034045"/>
    </source>
</evidence>
<keyword evidence="6 14" id="KW-0732">Signal</keyword>
<comment type="similarity">
    <text evidence="2 14">Belongs to the cutinase family.</text>
</comment>
<dbReference type="Gene3D" id="3.40.50.1820">
    <property type="entry name" value="alpha/beta hydrolase"/>
    <property type="match status" value="1"/>
</dbReference>
<dbReference type="InterPro" id="IPR011150">
    <property type="entry name" value="Cutinase_monf"/>
</dbReference>
<evidence type="ECO:0000313" key="16">
    <source>
        <dbReference type="Proteomes" id="UP000800235"/>
    </source>
</evidence>
<dbReference type="PROSITE" id="PS00155">
    <property type="entry name" value="CUTINASE_1"/>
    <property type="match status" value="1"/>
</dbReference>
<evidence type="ECO:0000256" key="4">
    <source>
        <dbReference type="ARBA" id="ARBA00022487"/>
    </source>
</evidence>
<dbReference type="OrthoDB" id="3225429at2759"/>
<dbReference type="FunFam" id="3.40.50.1820:FF:000235">
    <property type="entry name" value="Cutinase 1"/>
    <property type="match status" value="1"/>
</dbReference>
<dbReference type="PROSITE" id="PS00931">
    <property type="entry name" value="CUTINASE_2"/>
    <property type="match status" value="1"/>
</dbReference>
<feature type="chain" id="PRO_5040542068" description="Cutinase" evidence="14">
    <location>
        <begin position="17"/>
        <end position="214"/>
    </location>
</feature>
<dbReference type="PANTHER" id="PTHR48250:SF3">
    <property type="entry name" value="CUTINASE 1-RELATED"/>
    <property type="match status" value="1"/>
</dbReference>
<comment type="catalytic activity">
    <reaction evidence="9 14">
        <text>cutin + H2O = cutin monomers.</text>
        <dbReference type="EC" id="3.1.1.74"/>
    </reaction>
</comment>
<feature type="active site" description="Nucleophile" evidence="12">
    <location>
        <position position="125"/>
    </location>
</feature>
<keyword evidence="5 14" id="KW-0964">Secreted</keyword>
<protein>
    <recommendedName>
        <fullName evidence="11 14">Cutinase</fullName>
        <ecNumber evidence="3 14">3.1.1.74</ecNumber>
    </recommendedName>
</protein>
<keyword evidence="7 14" id="KW-0378">Hydrolase</keyword>
<comment type="subcellular location">
    <subcellularLocation>
        <location evidence="1 14">Secreted</location>
    </subcellularLocation>
</comment>
<dbReference type="GO" id="GO:0005576">
    <property type="term" value="C:extracellular region"/>
    <property type="evidence" value="ECO:0007669"/>
    <property type="project" value="UniProtKB-SubCell"/>
</dbReference>
<evidence type="ECO:0000256" key="10">
    <source>
        <dbReference type="ARBA" id="ARBA00057514"/>
    </source>
</evidence>
<dbReference type="GO" id="GO:0050525">
    <property type="term" value="F:cutinase activity"/>
    <property type="evidence" value="ECO:0007669"/>
    <property type="project" value="UniProtKB-UniRule"/>
</dbReference>
<reference evidence="15" key="1">
    <citation type="journal article" date="2020" name="Stud. Mycol.">
        <title>101 Dothideomycetes genomes: a test case for predicting lifestyles and emergence of pathogens.</title>
        <authorList>
            <person name="Haridas S."/>
            <person name="Albert R."/>
            <person name="Binder M."/>
            <person name="Bloem J."/>
            <person name="Labutti K."/>
            <person name="Salamov A."/>
            <person name="Andreopoulos B."/>
            <person name="Baker S."/>
            <person name="Barry K."/>
            <person name="Bills G."/>
            <person name="Bluhm B."/>
            <person name="Cannon C."/>
            <person name="Castanera R."/>
            <person name="Culley D."/>
            <person name="Daum C."/>
            <person name="Ezra D."/>
            <person name="Gonzalez J."/>
            <person name="Henrissat B."/>
            <person name="Kuo A."/>
            <person name="Liang C."/>
            <person name="Lipzen A."/>
            <person name="Lutzoni F."/>
            <person name="Magnuson J."/>
            <person name="Mondo S."/>
            <person name="Nolan M."/>
            <person name="Ohm R."/>
            <person name="Pangilinan J."/>
            <person name="Park H.-J."/>
            <person name="Ramirez L."/>
            <person name="Alfaro M."/>
            <person name="Sun H."/>
            <person name="Tritt A."/>
            <person name="Yoshinaga Y."/>
            <person name="Zwiers L.-H."/>
            <person name="Turgeon B."/>
            <person name="Goodwin S."/>
            <person name="Spatafora J."/>
            <person name="Crous P."/>
            <person name="Grigoriev I."/>
        </authorList>
    </citation>
    <scope>NUCLEOTIDE SEQUENCE</scope>
    <source>
        <strain evidence="15">CBS 130266</strain>
    </source>
</reference>
<keyword evidence="8 13" id="KW-1015">Disulfide bond</keyword>
<dbReference type="InterPro" id="IPR029058">
    <property type="entry name" value="AB_hydrolase_fold"/>
</dbReference>
<accession>A0A9P4NH66</accession>
<name>A0A9P4NH66_9PEZI</name>
<organism evidence="15 16">
    <name type="scientific">Tothia fuscella</name>
    <dbReference type="NCBI Taxonomy" id="1048955"/>
    <lineage>
        <taxon>Eukaryota</taxon>
        <taxon>Fungi</taxon>
        <taxon>Dikarya</taxon>
        <taxon>Ascomycota</taxon>
        <taxon>Pezizomycotina</taxon>
        <taxon>Dothideomycetes</taxon>
        <taxon>Pleosporomycetidae</taxon>
        <taxon>Venturiales</taxon>
        <taxon>Cylindrosympodiaceae</taxon>
        <taxon>Tothia</taxon>
    </lineage>
</organism>
<dbReference type="EMBL" id="MU007103">
    <property type="protein sequence ID" value="KAF2421043.1"/>
    <property type="molecule type" value="Genomic_DNA"/>
</dbReference>
<evidence type="ECO:0000256" key="2">
    <source>
        <dbReference type="ARBA" id="ARBA00007534"/>
    </source>
</evidence>
<feature type="active site" evidence="12">
    <location>
        <position position="180"/>
    </location>
</feature>
<sequence length="214" mass="22474">MKALIASFLFAALTLASPIQVRQNTGLTENEYTRGGCRDVIFFFARGSTEVGNMGSTVGPPTSDGLKQAFGSSNVATEGIDYDAALATNFNPGGADYAGIRELEDLLDRAASRCPNSKIVVSGYSQGAALVHRAVEDRSAAVKAKIVGVVTYGDTQNLQDRGRVPNFPSEKLLIICNAGDLVCSGTLTITAAHLAYEPRVGQAVAFLTGRIRAG</sequence>
<evidence type="ECO:0000256" key="6">
    <source>
        <dbReference type="ARBA" id="ARBA00022729"/>
    </source>
</evidence>
<comment type="caution">
    <text evidence="15">The sequence shown here is derived from an EMBL/GenBank/DDBJ whole genome shotgun (WGS) entry which is preliminary data.</text>
</comment>
<evidence type="ECO:0000256" key="11">
    <source>
        <dbReference type="ARBA" id="ARBA00074522"/>
    </source>
</evidence>
<evidence type="ECO:0000256" key="3">
    <source>
        <dbReference type="ARBA" id="ARBA00013095"/>
    </source>
</evidence>
<dbReference type="PANTHER" id="PTHR48250">
    <property type="entry name" value="CUTINASE 2-RELATED"/>
    <property type="match status" value="1"/>
</dbReference>
<evidence type="ECO:0000256" key="5">
    <source>
        <dbReference type="ARBA" id="ARBA00022525"/>
    </source>
</evidence>
<feature type="signal peptide" evidence="14">
    <location>
        <begin position="1"/>
        <end position="16"/>
    </location>
</feature>
<gene>
    <name evidence="15" type="ORF">EJ08DRAFT_597823</name>
</gene>
<dbReference type="EC" id="3.1.1.74" evidence="3 14"/>
<dbReference type="SUPFAM" id="SSF53474">
    <property type="entry name" value="alpha/beta-Hydrolases"/>
    <property type="match status" value="1"/>
</dbReference>
<dbReference type="InterPro" id="IPR043580">
    <property type="entry name" value="CUTINASE_1"/>
</dbReference>
<feature type="disulfide bond" evidence="13">
    <location>
        <begin position="176"/>
        <end position="183"/>
    </location>
</feature>
<keyword evidence="16" id="KW-1185">Reference proteome</keyword>
<dbReference type="GO" id="GO:0016052">
    <property type="term" value="P:carbohydrate catabolic process"/>
    <property type="evidence" value="ECO:0007669"/>
    <property type="project" value="TreeGrafter"/>
</dbReference>
<evidence type="ECO:0000256" key="7">
    <source>
        <dbReference type="ARBA" id="ARBA00022801"/>
    </source>
</evidence>
<dbReference type="Proteomes" id="UP000800235">
    <property type="component" value="Unassembled WGS sequence"/>
</dbReference>
<evidence type="ECO:0000256" key="1">
    <source>
        <dbReference type="ARBA" id="ARBA00004613"/>
    </source>
</evidence>
<feature type="active site" description="Proton donor/acceptor" evidence="12">
    <location>
        <position position="193"/>
    </location>
</feature>
<evidence type="ECO:0000256" key="14">
    <source>
        <dbReference type="RuleBase" id="RU361263"/>
    </source>
</evidence>
<dbReference type="AlphaFoldDB" id="A0A9P4NH66"/>
<evidence type="ECO:0000256" key="12">
    <source>
        <dbReference type="PIRSR" id="PIRSR611150-1"/>
    </source>
</evidence>
<proteinExistence type="inferred from homology"/>
<keyword evidence="4 14" id="KW-0719">Serine esterase</keyword>